<feature type="domain" description="Uracil-DNA glycosylase-like" evidence="1">
    <location>
        <begin position="30"/>
        <end position="196"/>
    </location>
</feature>
<dbReference type="EMBL" id="JABAEK010000008">
    <property type="protein sequence ID" value="NLQ17841.1"/>
    <property type="molecule type" value="Genomic_DNA"/>
</dbReference>
<organism evidence="2 3">
    <name type="scientific">Marinomonas profundi</name>
    <dbReference type="NCBI Taxonomy" id="2726122"/>
    <lineage>
        <taxon>Bacteria</taxon>
        <taxon>Pseudomonadati</taxon>
        <taxon>Pseudomonadota</taxon>
        <taxon>Gammaproteobacteria</taxon>
        <taxon>Oceanospirillales</taxon>
        <taxon>Oceanospirillaceae</taxon>
        <taxon>Marinomonas</taxon>
    </lineage>
</organism>
<dbReference type="Pfam" id="PF03167">
    <property type="entry name" value="UDG"/>
    <property type="match status" value="1"/>
</dbReference>
<evidence type="ECO:0000259" key="1">
    <source>
        <dbReference type="SMART" id="SM00986"/>
    </source>
</evidence>
<dbReference type="Proteomes" id="UP000586067">
    <property type="component" value="Unassembled WGS sequence"/>
</dbReference>
<dbReference type="SUPFAM" id="SSF52141">
    <property type="entry name" value="Uracil-DNA glycosylase-like"/>
    <property type="match status" value="1"/>
</dbReference>
<dbReference type="CDD" id="cd10033">
    <property type="entry name" value="UDG_like"/>
    <property type="match status" value="1"/>
</dbReference>
<dbReference type="SMART" id="SM00987">
    <property type="entry name" value="UreE_C"/>
    <property type="match status" value="1"/>
</dbReference>
<sequence length="208" mass="23187">MSNNAFSELQGSILACQHCAEALPYSPKPIIQIHPDAKILIAGQAPGQKAHDIGRPFDDLSGDRLREWLGVTKDEFYDEQQVAIVPMGFCFPGNSYHKSGPSAGKKSGDLPPRPECAIKWREAVLSQLTKIELTIVLGAYAQAYHLGQSGNVTEQVKQWQYWLEQGKLVLPHPSPRNNRWLKQNPWFEIDVLPALRSRIKALLPPVAS</sequence>
<gene>
    <name evidence="2" type="ORF">HGG82_09400</name>
</gene>
<dbReference type="InterPro" id="IPR005122">
    <property type="entry name" value="Uracil-DNA_glycosylase-like"/>
</dbReference>
<accession>A0A847R212</accession>
<dbReference type="InterPro" id="IPR036895">
    <property type="entry name" value="Uracil-DNA_glycosylase-like_sf"/>
</dbReference>
<keyword evidence="3" id="KW-1185">Reference proteome</keyword>
<dbReference type="SMART" id="SM00986">
    <property type="entry name" value="UDG"/>
    <property type="match status" value="1"/>
</dbReference>
<protein>
    <submittedName>
        <fullName evidence="2">Uracil-DNA glycosylase family protein</fullName>
    </submittedName>
</protein>
<comment type="caution">
    <text evidence="2">The sequence shown here is derived from an EMBL/GenBank/DDBJ whole genome shotgun (WGS) entry which is preliminary data.</text>
</comment>
<dbReference type="InterPro" id="IPR047124">
    <property type="entry name" value="HI_0220.2"/>
</dbReference>
<dbReference type="PANTHER" id="PTHR42160">
    <property type="entry name" value="URACIL-DNA GLYCOSYLASE SUPERFAMILY PROTEIN"/>
    <property type="match status" value="1"/>
</dbReference>
<evidence type="ECO:0000313" key="2">
    <source>
        <dbReference type="EMBL" id="NLQ17841.1"/>
    </source>
</evidence>
<dbReference type="RefSeq" id="WP_168825040.1">
    <property type="nucleotide sequence ID" value="NZ_CP073013.1"/>
</dbReference>
<evidence type="ECO:0000313" key="3">
    <source>
        <dbReference type="Proteomes" id="UP000586067"/>
    </source>
</evidence>
<name>A0A847R212_9GAMM</name>
<reference evidence="2 3" key="1">
    <citation type="submission" date="2020-04" db="EMBL/GenBank/DDBJ databases">
        <title>Marinomonas sp. M1K-6 isolated from the deep seawater of the Mariana Trench.</title>
        <authorList>
            <person name="Li Y."/>
        </authorList>
    </citation>
    <scope>NUCLEOTIDE SEQUENCE [LARGE SCALE GENOMIC DNA]</scope>
    <source>
        <strain evidence="2 3">M1K-6</strain>
    </source>
</reference>
<dbReference type="PANTHER" id="PTHR42160:SF1">
    <property type="entry name" value="URACIL-DNA GLYCOSYLASE SUPERFAMILY PROTEIN"/>
    <property type="match status" value="1"/>
</dbReference>
<dbReference type="Gene3D" id="3.40.470.10">
    <property type="entry name" value="Uracil-DNA glycosylase-like domain"/>
    <property type="match status" value="1"/>
</dbReference>
<proteinExistence type="predicted"/>
<dbReference type="AlphaFoldDB" id="A0A847R212"/>